<dbReference type="Gene3D" id="6.10.250.2410">
    <property type="match status" value="1"/>
</dbReference>
<evidence type="ECO:0000313" key="4">
    <source>
        <dbReference type="EMBL" id="OZG60056.1"/>
    </source>
</evidence>
<protein>
    <recommendedName>
        <fullName evidence="2">Segregation and condensation protein A</fullName>
    </recommendedName>
</protein>
<feature type="region of interest" description="Disordered" evidence="3">
    <location>
        <begin position="24"/>
        <end position="58"/>
    </location>
</feature>
<evidence type="ECO:0000313" key="5">
    <source>
        <dbReference type="Proteomes" id="UP000216871"/>
    </source>
</evidence>
<dbReference type="GO" id="GO:0051301">
    <property type="term" value="P:cell division"/>
    <property type="evidence" value="ECO:0007669"/>
    <property type="project" value="UniProtKB-KW"/>
</dbReference>
<keyword evidence="5" id="KW-1185">Reference proteome</keyword>
<comment type="caution">
    <text evidence="4">The sequence shown here is derived from an EMBL/GenBank/DDBJ whole genome shotgun (WGS) entry which is preliminary data.</text>
</comment>
<keyword evidence="4" id="KW-0132">Cell division</keyword>
<evidence type="ECO:0000256" key="2">
    <source>
        <dbReference type="ARBA" id="ARBA00044777"/>
    </source>
</evidence>
<dbReference type="Pfam" id="PF02616">
    <property type="entry name" value="SMC_ScpA"/>
    <property type="match status" value="1"/>
</dbReference>
<sequence length="341" mass="36741">MNVAVDPLDGRSSDTAPMAFANAEGQNAEGHVEASGVTSGMSMAARRESADDSDSPAPGILPAAGFQVNLAVYSGPFDALLGMIANNRLELTEVSLSAITEEFLAYVRGLDFASNMDEASAFLDVASILVEAKSAALLPSDDEGRRDEQSLEALRERDLLFARLLQYRAYRQAAVDFRAHLAANAGRFPHPASVDERVAALLPELVWTVTPDDLARLAAQVIANAPADEVSVHQLHVPLVDLRAQSMLVRDRLRAALRRGNGGDDADAGSLSFRELTADCATRIEVVARFMAVLLFFKQGSLQYRQDGPFAELHLRWMPGDGDGAGDDDDIVTAISERDFI</sequence>
<dbReference type="InterPro" id="IPR003768">
    <property type="entry name" value="ScpA"/>
</dbReference>
<gene>
    <name evidence="4" type="ORF">BMYO_1015</name>
</gene>
<keyword evidence="4" id="KW-0131">Cell cycle</keyword>
<dbReference type="PANTHER" id="PTHR33969:SF2">
    <property type="entry name" value="SEGREGATION AND CONDENSATION PROTEIN A"/>
    <property type="match status" value="1"/>
</dbReference>
<reference evidence="4 5" key="1">
    <citation type="journal article" date="2017" name="BMC Genomics">
        <title>Comparative genomic and phylogenomic analyses of the Bifidobacteriaceae family.</title>
        <authorList>
            <person name="Lugli G.A."/>
            <person name="Milani C."/>
            <person name="Turroni F."/>
            <person name="Duranti S."/>
            <person name="Mancabelli L."/>
            <person name="Mangifesta M."/>
            <person name="Ferrario C."/>
            <person name="Modesto M."/>
            <person name="Mattarelli P."/>
            <person name="Jiri K."/>
            <person name="van Sinderen D."/>
            <person name="Ventura M."/>
        </authorList>
    </citation>
    <scope>NUCLEOTIDE SEQUENCE [LARGE SCALE GENOMIC DNA]</scope>
    <source>
        <strain evidence="4 5">DSM 100196</strain>
    </source>
</reference>
<dbReference type="PANTHER" id="PTHR33969">
    <property type="entry name" value="SEGREGATION AND CONDENSATION PROTEIN A"/>
    <property type="match status" value="1"/>
</dbReference>
<evidence type="ECO:0000256" key="3">
    <source>
        <dbReference type="SAM" id="MobiDB-lite"/>
    </source>
</evidence>
<dbReference type="AlphaFoldDB" id="A0A261FML2"/>
<dbReference type="GO" id="GO:0007059">
    <property type="term" value="P:chromosome segregation"/>
    <property type="evidence" value="ECO:0007669"/>
    <property type="project" value="UniProtKB-KW"/>
</dbReference>
<dbReference type="Proteomes" id="UP000216871">
    <property type="component" value="Unassembled WGS sequence"/>
</dbReference>
<dbReference type="EMBL" id="MWWW01000010">
    <property type="protein sequence ID" value="OZG60056.1"/>
    <property type="molecule type" value="Genomic_DNA"/>
</dbReference>
<keyword evidence="1" id="KW-0159">Chromosome partition</keyword>
<name>A0A261FML2_9BIFI</name>
<accession>A0A261FML2</accession>
<organism evidence="4 5">
    <name type="scientific">Bifidobacterium myosotis</name>
    <dbReference type="NCBI Taxonomy" id="1630166"/>
    <lineage>
        <taxon>Bacteria</taxon>
        <taxon>Bacillati</taxon>
        <taxon>Actinomycetota</taxon>
        <taxon>Actinomycetes</taxon>
        <taxon>Bifidobacteriales</taxon>
        <taxon>Bifidobacteriaceae</taxon>
        <taxon>Bifidobacterium</taxon>
    </lineage>
</organism>
<proteinExistence type="predicted"/>
<evidence type="ECO:0000256" key="1">
    <source>
        <dbReference type="ARBA" id="ARBA00022829"/>
    </source>
</evidence>